<dbReference type="GO" id="GO:0016020">
    <property type="term" value="C:membrane"/>
    <property type="evidence" value="ECO:0007669"/>
    <property type="project" value="UniProtKB-SubCell"/>
</dbReference>
<dbReference type="InterPro" id="IPR004813">
    <property type="entry name" value="OPT"/>
</dbReference>
<evidence type="ECO:0000256" key="9">
    <source>
        <dbReference type="SAM" id="MobiDB-lite"/>
    </source>
</evidence>
<dbReference type="EMBL" id="QGMK01001167">
    <property type="protein sequence ID" value="TVY73158.1"/>
    <property type="molecule type" value="Genomic_DNA"/>
</dbReference>
<feature type="transmembrane region" description="Helical" evidence="10">
    <location>
        <begin position="485"/>
        <end position="504"/>
    </location>
</feature>
<feature type="transmembrane region" description="Helical" evidence="10">
    <location>
        <begin position="510"/>
        <end position="529"/>
    </location>
</feature>
<keyword evidence="3" id="KW-0813">Transport</keyword>
<evidence type="ECO:0000256" key="2">
    <source>
        <dbReference type="ARBA" id="ARBA00008807"/>
    </source>
</evidence>
<evidence type="ECO:0000256" key="3">
    <source>
        <dbReference type="ARBA" id="ARBA00022448"/>
    </source>
</evidence>
<feature type="transmembrane region" description="Helical" evidence="10">
    <location>
        <begin position="85"/>
        <end position="103"/>
    </location>
</feature>
<organism evidence="11 12">
    <name type="scientific">Lachnellula suecica</name>
    <dbReference type="NCBI Taxonomy" id="602035"/>
    <lineage>
        <taxon>Eukaryota</taxon>
        <taxon>Fungi</taxon>
        <taxon>Dikarya</taxon>
        <taxon>Ascomycota</taxon>
        <taxon>Pezizomycotina</taxon>
        <taxon>Leotiomycetes</taxon>
        <taxon>Helotiales</taxon>
        <taxon>Lachnaceae</taxon>
        <taxon>Lachnellula</taxon>
    </lineage>
</organism>
<dbReference type="GO" id="GO:0015031">
    <property type="term" value="P:protein transport"/>
    <property type="evidence" value="ECO:0007669"/>
    <property type="project" value="UniProtKB-KW"/>
</dbReference>
<feature type="transmembrane region" description="Helical" evidence="10">
    <location>
        <begin position="247"/>
        <end position="265"/>
    </location>
</feature>
<feature type="transmembrane region" description="Helical" evidence="10">
    <location>
        <begin position="155"/>
        <end position="177"/>
    </location>
</feature>
<evidence type="ECO:0000256" key="8">
    <source>
        <dbReference type="ARBA" id="ARBA00023136"/>
    </source>
</evidence>
<evidence type="ECO:0000256" key="4">
    <source>
        <dbReference type="ARBA" id="ARBA00022692"/>
    </source>
</evidence>
<feature type="region of interest" description="Disordered" evidence="9">
    <location>
        <begin position="1"/>
        <end position="45"/>
    </location>
</feature>
<accession>A0A8T9BZ42</accession>
<keyword evidence="12" id="KW-1185">Reference proteome</keyword>
<evidence type="ECO:0000313" key="11">
    <source>
        <dbReference type="EMBL" id="TVY73158.1"/>
    </source>
</evidence>
<feature type="transmembrane region" description="Helical" evidence="10">
    <location>
        <begin position="660"/>
        <end position="681"/>
    </location>
</feature>
<feature type="transmembrane region" description="Helical" evidence="10">
    <location>
        <begin position="189"/>
        <end position="213"/>
    </location>
</feature>
<feature type="transmembrane region" description="Helical" evidence="10">
    <location>
        <begin position="702"/>
        <end position="725"/>
    </location>
</feature>
<feature type="transmembrane region" description="Helical" evidence="10">
    <location>
        <begin position="737"/>
        <end position="761"/>
    </location>
</feature>
<evidence type="ECO:0000256" key="10">
    <source>
        <dbReference type="SAM" id="Phobius"/>
    </source>
</evidence>
<evidence type="ECO:0000256" key="7">
    <source>
        <dbReference type="ARBA" id="ARBA00022989"/>
    </source>
</evidence>
<sequence length="796" mass="89325">MATQRPGFTKTDTDVDVKGIGHSTSHDIEKESRSPEVTSEDGGSGHAVFDASKENHFGEAKVLETNAQVLTHVVHVEDDKSLSPWTFRAFFLGTGLAIFASVLQEIYYFKPQAIYISLVFITVIAYALGELMSLLPRINKVFTFLNPFPFNSKEHAFIIIMSSAAATNAVSTEILAAQRLYYNMDPNPGAAIFLVISSQLLGFGIAGLLRSVLVQPANMLWPINLPVVSLLETLHRDKVETRSRLKVFWIVFGILLVWEIIPEWIFPLLQGVSVLCLAKQNSLLVTNLFGGSQGNEGLGFLSISFDWQYIASLGSPMWVPIATMTNNFIGYILCIVLFMGIYYGNIWRSQDFPFMSQLLYDNTSNATVFAQYNLSLILTPENTIDKAGLAENGIPYLTGTYIGYLITSNMGVTAAIVHMCLWNWEDIKGGFHWLSPANLQSLLNPKTWKGESKEEHMDRVLADKRMDPHYQLMVQEGYEEVPNWWYGNVLLLSFFVGLGTLYGIKSTLPWWGYIVSNVFAFIFILFFGAQMGITGFQFNQQPIIQMLAGYIHPGKPLANMYFTVFGFNGVQQGQWLCRDLKVAQLVHLSPKSTFTAQMLGAVIGAIFNYIMMKTIVTNQFDLLKSVEGSNVWSGQNVQQYNTLAIAWSIAGDMFSVGARYQWVTISYLLGFIVPVPFYLIYKFTNIRFFKYINLSIILWYMGWLFVGVNSSIGSYFIVGFIAQWWLRTKHPNLFVNYNYLVSAALDGGTQVLVFILSFAVFGGSGKAHSFPTWRGNNGGVSNQKNIDYCMYNPANG</sequence>
<evidence type="ECO:0000313" key="12">
    <source>
        <dbReference type="Proteomes" id="UP000469558"/>
    </source>
</evidence>
<dbReference type="Pfam" id="PF03169">
    <property type="entry name" value="OPT"/>
    <property type="match status" value="1"/>
</dbReference>
<keyword evidence="5" id="KW-0571">Peptide transport</keyword>
<gene>
    <name evidence="11" type="primary">OPT5_1</name>
    <name evidence="11" type="ORF">LSUE1_G007329</name>
</gene>
<protein>
    <submittedName>
        <fullName evidence="11">Oligopeptide transporter</fullName>
    </submittedName>
</protein>
<keyword evidence="7 10" id="KW-1133">Transmembrane helix</keyword>
<keyword evidence="4 10" id="KW-0812">Transmembrane</keyword>
<proteinExistence type="inferred from homology"/>
<evidence type="ECO:0000256" key="5">
    <source>
        <dbReference type="ARBA" id="ARBA00022856"/>
    </source>
</evidence>
<comment type="similarity">
    <text evidence="2">Belongs to the oligopeptide OPT transporter family.</text>
</comment>
<dbReference type="NCBIfam" id="TIGR00728">
    <property type="entry name" value="OPT_sfam"/>
    <property type="match status" value="1"/>
</dbReference>
<dbReference type="InterPro" id="IPR004648">
    <property type="entry name" value="Oligpept_transpt"/>
</dbReference>
<comment type="subcellular location">
    <subcellularLocation>
        <location evidence="1">Membrane</location>
        <topology evidence="1">Multi-pass membrane protein</topology>
    </subcellularLocation>
</comment>
<feature type="compositionally biased region" description="Basic and acidic residues" evidence="9">
    <location>
        <begin position="11"/>
        <end position="34"/>
    </location>
</feature>
<dbReference type="OrthoDB" id="9986677at2759"/>
<name>A0A8T9BZ42_9HELO</name>
<keyword evidence="6" id="KW-0653">Protein transport</keyword>
<dbReference type="PANTHER" id="PTHR22601">
    <property type="entry name" value="ISP4 LIKE PROTEIN"/>
    <property type="match status" value="1"/>
</dbReference>
<feature type="transmembrane region" description="Helical" evidence="10">
    <location>
        <begin position="594"/>
        <end position="612"/>
    </location>
</feature>
<reference evidence="11 12" key="1">
    <citation type="submission" date="2018-05" db="EMBL/GenBank/DDBJ databases">
        <title>Genome sequencing and assembly of the regulated plant pathogen Lachnellula willkommii and related sister species for the development of diagnostic species identification markers.</title>
        <authorList>
            <person name="Giroux E."/>
            <person name="Bilodeau G."/>
        </authorList>
    </citation>
    <scope>NUCLEOTIDE SEQUENCE [LARGE SCALE GENOMIC DNA]</scope>
    <source>
        <strain evidence="11 12">CBS 268.59</strain>
    </source>
</reference>
<evidence type="ECO:0000256" key="6">
    <source>
        <dbReference type="ARBA" id="ARBA00022927"/>
    </source>
</evidence>
<comment type="caution">
    <text evidence="11">The sequence shown here is derived from an EMBL/GenBank/DDBJ whole genome shotgun (WGS) entry which is preliminary data.</text>
</comment>
<dbReference type="AlphaFoldDB" id="A0A8T9BZ42"/>
<evidence type="ECO:0000256" key="1">
    <source>
        <dbReference type="ARBA" id="ARBA00004141"/>
    </source>
</evidence>
<dbReference type="Proteomes" id="UP000469558">
    <property type="component" value="Unassembled WGS sequence"/>
</dbReference>
<keyword evidence="8 10" id="KW-0472">Membrane</keyword>
<dbReference type="GO" id="GO:0035673">
    <property type="term" value="F:oligopeptide transmembrane transporter activity"/>
    <property type="evidence" value="ECO:0007669"/>
    <property type="project" value="InterPro"/>
</dbReference>
<feature type="transmembrane region" description="Helical" evidence="10">
    <location>
        <begin position="115"/>
        <end position="135"/>
    </location>
</feature>
<feature type="transmembrane region" description="Helical" evidence="10">
    <location>
        <begin position="328"/>
        <end position="347"/>
    </location>
</feature>